<organism evidence="2 3">
    <name type="scientific">Pseudopithomyces chartarum</name>
    <dbReference type="NCBI Taxonomy" id="1892770"/>
    <lineage>
        <taxon>Eukaryota</taxon>
        <taxon>Fungi</taxon>
        <taxon>Dikarya</taxon>
        <taxon>Ascomycota</taxon>
        <taxon>Pezizomycotina</taxon>
        <taxon>Dothideomycetes</taxon>
        <taxon>Pleosporomycetidae</taxon>
        <taxon>Pleosporales</taxon>
        <taxon>Massarineae</taxon>
        <taxon>Didymosphaeriaceae</taxon>
        <taxon>Pseudopithomyces</taxon>
    </lineage>
</organism>
<evidence type="ECO:0000256" key="1">
    <source>
        <dbReference type="SAM" id="Coils"/>
    </source>
</evidence>
<keyword evidence="1" id="KW-0175">Coiled coil</keyword>
<keyword evidence="3" id="KW-1185">Reference proteome</keyword>
<sequence>MSEPNPNLMATAIQTSLTPPIAKLTAVDNVVQFDPAAHLVGDLPSKKISMKEVGFAEDIGVSPVAVSHPFRLFTQEAVEIMRKEIFDIPDKYKFQSNIAKSQLRGYARDCAPFTMAGWNHPQTIAIISQIAEVDLVPVMPYEIAHINLSAKSKEDAERELQEHQEKERSIRVDEAIGDCREATETPIVGWHTDSYPFVCVLMMSDVESMIGGETAIRKTDGRILKVRGPSKGYAVIMQGRYITHQAMRALGAQERITAVTSFRPKSALVKDDTELRTVRAVSDLNELYYDFSDYRLQLLEEQIRHERVRVAAARQAGEDFDTTEHKQFLGRVREFANQSDRELVPQSQVQKGYIDKVDHPDAVIEF</sequence>
<dbReference type="Proteomes" id="UP001280581">
    <property type="component" value="Unassembled WGS sequence"/>
</dbReference>
<accession>A0AAN6LPR0</accession>
<feature type="coiled-coil region" evidence="1">
    <location>
        <begin position="146"/>
        <end position="173"/>
    </location>
</feature>
<proteinExistence type="predicted"/>
<dbReference type="PANTHER" id="PTHR41677:SF1">
    <property type="entry name" value="FE2OG DIOXYGENASE DOMAIN-CONTAINING PROTEIN"/>
    <property type="match status" value="1"/>
</dbReference>
<comment type="caution">
    <text evidence="2">The sequence shown here is derived from an EMBL/GenBank/DDBJ whole genome shotgun (WGS) entry which is preliminary data.</text>
</comment>
<dbReference type="EMBL" id="WVTA01000021">
    <property type="protein sequence ID" value="KAK3196997.1"/>
    <property type="molecule type" value="Genomic_DNA"/>
</dbReference>
<reference evidence="2 3" key="1">
    <citation type="submission" date="2021-02" db="EMBL/GenBank/DDBJ databases">
        <title>Genome assembly of Pseudopithomyces chartarum.</title>
        <authorList>
            <person name="Jauregui R."/>
            <person name="Singh J."/>
            <person name="Voisey C."/>
        </authorList>
    </citation>
    <scope>NUCLEOTIDE SEQUENCE [LARGE SCALE GENOMIC DNA]</scope>
    <source>
        <strain evidence="2 3">AGR01</strain>
    </source>
</reference>
<dbReference type="PANTHER" id="PTHR41677">
    <property type="entry name" value="YALI0B19030P"/>
    <property type="match status" value="1"/>
</dbReference>
<evidence type="ECO:0000313" key="2">
    <source>
        <dbReference type="EMBL" id="KAK3196997.1"/>
    </source>
</evidence>
<name>A0AAN6LPR0_9PLEO</name>
<dbReference type="AlphaFoldDB" id="A0AAN6LPR0"/>
<protein>
    <submittedName>
        <fullName evidence="2">Uncharacterized protein</fullName>
    </submittedName>
</protein>
<evidence type="ECO:0000313" key="3">
    <source>
        <dbReference type="Proteomes" id="UP001280581"/>
    </source>
</evidence>
<gene>
    <name evidence="2" type="ORF">GRF29_1536g211479</name>
</gene>